<evidence type="ECO:0000256" key="1">
    <source>
        <dbReference type="SAM" id="MobiDB-lite"/>
    </source>
</evidence>
<sequence>MRKCQAYNVECFHCHKFGHFKEVCDKKELDERKANSQNWQPRQQSYSQNWQPRQQSNSQNWQPRQQSNYRVKQWFSTHKEDTLTSKHYIKLTFQSKCQILRNQTTLLEPLHTLPSQSLAGAKCIVQLDDTGNSYMRLMNPTEKTIHLPANFVVASVSAVDSKSITSLTDTQVDKKTQNFKSDGQGDILDFDFSDSDMSEDQKTILQAFLSKNRQVFAKDLSELGNTNLYKHTIDHGDAPPIRKRFHRQSPPVLEEMNKQIDKMLEHGIIEESTSELAAPVGFLS</sequence>
<dbReference type="PANTHER" id="PTHR15503:SF22">
    <property type="entry name" value="TRANSPOSON TY3-I GAG POLYPROTEIN"/>
    <property type="match status" value="1"/>
</dbReference>
<proteinExistence type="predicted"/>
<dbReference type="Gene3D" id="3.10.10.10">
    <property type="entry name" value="HIV Type 1 Reverse Transcriptase, subunit A, domain 1"/>
    <property type="match status" value="1"/>
</dbReference>
<dbReference type="Proteomes" id="UP000596742">
    <property type="component" value="Unassembled WGS sequence"/>
</dbReference>
<evidence type="ECO:0008006" key="4">
    <source>
        <dbReference type="Google" id="ProtNLM"/>
    </source>
</evidence>
<dbReference type="PANTHER" id="PTHR15503">
    <property type="entry name" value="LDOC1 RELATED"/>
    <property type="match status" value="1"/>
</dbReference>
<dbReference type="InterPro" id="IPR032567">
    <property type="entry name" value="RTL1-rel"/>
</dbReference>
<protein>
    <recommendedName>
        <fullName evidence="4">CCHC-type domain-containing protein</fullName>
    </recommendedName>
</protein>
<comment type="caution">
    <text evidence="2">The sequence shown here is derived from an EMBL/GenBank/DDBJ whole genome shotgun (WGS) entry which is preliminary data.</text>
</comment>
<name>A0A8B6GAG1_MYTGA</name>
<dbReference type="OrthoDB" id="6137576at2759"/>
<organism evidence="2 3">
    <name type="scientific">Mytilus galloprovincialis</name>
    <name type="common">Mediterranean mussel</name>
    <dbReference type="NCBI Taxonomy" id="29158"/>
    <lineage>
        <taxon>Eukaryota</taxon>
        <taxon>Metazoa</taxon>
        <taxon>Spiralia</taxon>
        <taxon>Lophotrochozoa</taxon>
        <taxon>Mollusca</taxon>
        <taxon>Bivalvia</taxon>
        <taxon>Autobranchia</taxon>
        <taxon>Pteriomorphia</taxon>
        <taxon>Mytilida</taxon>
        <taxon>Mytiloidea</taxon>
        <taxon>Mytilidae</taxon>
        <taxon>Mytilinae</taxon>
        <taxon>Mytilus</taxon>
    </lineage>
</organism>
<dbReference type="SUPFAM" id="SSF56672">
    <property type="entry name" value="DNA/RNA polymerases"/>
    <property type="match status" value="1"/>
</dbReference>
<feature type="region of interest" description="Disordered" evidence="1">
    <location>
        <begin position="35"/>
        <end position="66"/>
    </location>
</feature>
<evidence type="ECO:0000313" key="2">
    <source>
        <dbReference type="EMBL" id="VDI61389.1"/>
    </source>
</evidence>
<keyword evidence="3" id="KW-1185">Reference proteome</keyword>
<reference evidence="2" key="1">
    <citation type="submission" date="2018-11" db="EMBL/GenBank/DDBJ databases">
        <authorList>
            <person name="Alioto T."/>
            <person name="Alioto T."/>
        </authorList>
    </citation>
    <scope>NUCLEOTIDE SEQUENCE</scope>
</reference>
<dbReference type="AlphaFoldDB" id="A0A8B6GAG1"/>
<dbReference type="InterPro" id="IPR043502">
    <property type="entry name" value="DNA/RNA_pol_sf"/>
</dbReference>
<accession>A0A8B6GAG1</accession>
<gene>
    <name evidence="2" type="ORF">MGAL_10B068773</name>
</gene>
<dbReference type="EMBL" id="UYJE01008149">
    <property type="protein sequence ID" value="VDI61389.1"/>
    <property type="molecule type" value="Genomic_DNA"/>
</dbReference>
<evidence type="ECO:0000313" key="3">
    <source>
        <dbReference type="Proteomes" id="UP000596742"/>
    </source>
</evidence>